<dbReference type="GO" id="GO:0005886">
    <property type="term" value="C:plasma membrane"/>
    <property type="evidence" value="ECO:0007669"/>
    <property type="project" value="UniProtKB-SubCell"/>
</dbReference>
<dbReference type="Pfam" id="PF02096">
    <property type="entry name" value="60KD_IMP"/>
    <property type="match status" value="1"/>
</dbReference>
<evidence type="ECO:0000256" key="9">
    <source>
        <dbReference type="ARBA" id="ARBA00023139"/>
    </source>
</evidence>
<evidence type="ECO:0000256" key="11">
    <source>
        <dbReference type="ARBA" id="ARBA00023288"/>
    </source>
</evidence>
<dbReference type="HAMAP" id="MF_01811">
    <property type="entry name" value="YidC_type2"/>
    <property type="match status" value="1"/>
</dbReference>
<reference evidence="14 15" key="1">
    <citation type="journal article" date="2012" name="J. Bacteriol.">
        <title>Genome of Bacillus macauensis ZFHKF-1, a Long-Chain-Forming Bacterium.</title>
        <authorList>
            <person name="Cai L."/>
            <person name="Zhang T."/>
        </authorList>
    </citation>
    <scope>NUCLEOTIDE SEQUENCE [LARGE SCALE GENOMIC DNA]</scope>
    <source>
        <strain evidence="14 15">ZFHKF-1</strain>
    </source>
</reference>
<dbReference type="GO" id="GO:0015031">
    <property type="term" value="P:protein transport"/>
    <property type="evidence" value="ECO:0007669"/>
    <property type="project" value="UniProtKB-KW"/>
</dbReference>
<dbReference type="RefSeq" id="WP_007201573.1">
    <property type="nucleotide sequence ID" value="NZ_AKKV01000023.1"/>
</dbReference>
<evidence type="ECO:0000256" key="5">
    <source>
        <dbReference type="ARBA" id="ARBA00022729"/>
    </source>
</evidence>
<dbReference type="AlphaFoldDB" id="I8AKM6"/>
<dbReference type="GO" id="GO:0051205">
    <property type="term" value="P:protein insertion into membrane"/>
    <property type="evidence" value="ECO:0007669"/>
    <property type="project" value="TreeGrafter"/>
</dbReference>
<keyword evidence="15" id="KW-1185">Reference proteome</keyword>
<keyword evidence="2 12" id="KW-0813">Transport</keyword>
<comment type="caution">
    <text evidence="14">The sequence shown here is derived from an EMBL/GenBank/DDBJ whole genome shotgun (WGS) entry which is preliminary data.</text>
</comment>
<dbReference type="NCBIfam" id="TIGR03592">
    <property type="entry name" value="yidC_oxa1_cterm"/>
    <property type="match status" value="1"/>
</dbReference>
<dbReference type="InterPro" id="IPR028055">
    <property type="entry name" value="YidC/Oxa/ALB_C"/>
</dbReference>
<evidence type="ECO:0000259" key="13">
    <source>
        <dbReference type="Pfam" id="PF02096"/>
    </source>
</evidence>
<dbReference type="CDD" id="cd20070">
    <property type="entry name" value="5TM_YidC_Alb3"/>
    <property type="match status" value="1"/>
</dbReference>
<keyword evidence="11 12" id="KW-0449">Lipoprotein</keyword>
<keyword evidence="7 12" id="KW-1133">Transmembrane helix</keyword>
<proteinExistence type="inferred from homology"/>
<evidence type="ECO:0000256" key="12">
    <source>
        <dbReference type="HAMAP-Rule" id="MF_01811"/>
    </source>
</evidence>
<comment type="similarity">
    <text evidence="12">Belongs to the OXA1/ALB3/YidC family. Type 2 subfamily.</text>
</comment>
<sequence>MRNKKLFILIGLIGLMVVLSGCSSTQTPITANSDGFWDRYFVYPLSWVLTEVAQFFGAGGTGYGYGLSIVITTIVIRLILLPLMIQSTRSQKAMQAIQPEMQKLKEKYSSKDATTQQKLQQETMELFKKSGANPLAGCLPLIIQMPILLGFYQAIVRTAAIKQQEFLWFNLGHADPLYILPLVAGLTTFLQQRIMMGNMENPNPQMKIMMYIMPIMIIVFAINFPAALSLYWVVGNIFMMVQTYFISTPKKGDKALDRGAKK</sequence>
<keyword evidence="6 12" id="KW-0653">Protein transport</keyword>
<evidence type="ECO:0000256" key="4">
    <source>
        <dbReference type="ARBA" id="ARBA00022692"/>
    </source>
</evidence>
<evidence type="ECO:0000256" key="3">
    <source>
        <dbReference type="ARBA" id="ARBA00022475"/>
    </source>
</evidence>
<evidence type="ECO:0000256" key="6">
    <source>
        <dbReference type="ARBA" id="ARBA00022927"/>
    </source>
</evidence>
<dbReference type="Proteomes" id="UP000004080">
    <property type="component" value="Unassembled WGS sequence"/>
</dbReference>
<comment type="subcellular location">
    <subcellularLocation>
        <location evidence="1 12">Cell membrane</location>
        <topology evidence="1 12">Multi-pass membrane protein</topology>
    </subcellularLocation>
</comment>
<evidence type="ECO:0000256" key="2">
    <source>
        <dbReference type="ARBA" id="ARBA00022448"/>
    </source>
</evidence>
<dbReference type="InterPro" id="IPR001708">
    <property type="entry name" value="YidC/ALB3/OXA1/COX18"/>
</dbReference>
<comment type="function">
    <text evidence="12">Required for the insertion and/or proper folding and/or complex formation of integral membrane proteins into the membrane. Involved in integration of membrane proteins that insert both dependently and independently of the Sec translocase complex, as well as at least some lipoproteins.</text>
</comment>
<name>I8AKM6_9BACL</name>
<keyword evidence="9" id="KW-0564">Palmitate</keyword>
<feature type="transmembrane region" description="Helical" evidence="12">
    <location>
        <begin position="134"/>
        <end position="155"/>
    </location>
</feature>
<dbReference type="PANTHER" id="PTHR12428:SF65">
    <property type="entry name" value="CYTOCHROME C OXIDASE ASSEMBLY PROTEIN COX18, MITOCHONDRIAL"/>
    <property type="match status" value="1"/>
</dbReference>
<feature type="transmembrane region" description="Helical" evidence="12">
    <location>
        <begin position="211"/>
        <end position="234"/>
    </location>
</feature>
<evidence type="ECO:0000256" key="8">
    <source>
        <dbReference type="ARBA" id="ARBA00023136"/>
    </source>
</evidence>
<evidence type="ECO:0000256" key="1">
    <source>
        <dbReference type="ARBA" id="ARBA00004651"/>
    </source>
</evidence>
<dbReference type="eggNOG" id="COG0706">
    <property type="taxonomic scope" value="Bacteria"/>
</dbReference>
<accession>I8AKM6</accession>
<dbReference type="NCBIfam" id="NF002803">
    <property type="entry name" value="PRK02944.1"/>
    <property type="match status" value="1"/>
</dbReference>
<dbReference type="PRINTS" id="PR01900">
    <property type="entry name" value="YIDCPROTEIN"/>
</dbReference>
<dbReference type="PANTHER" id="PTHR12428">
    <property type="entry name" value="OXA1"/>
    <property type="match status" value="1"/>
</dbReference>
<feature type="domain" description="Membrane insertase YidC/Oxa/ALB C-terminal" evidence="13">
    <location>
        <begin position="65"/>
        <end position="247"/>
    </location>
</feature>
<dbReference type="STRING" id="1196324.A374_07381"/>
<evidence type="ECO:0000313" key="15">
    <source>
        <dbReference type="Proteomes" id="UP000004080"/>
    </source>
</evidence>
<dbReference type="PRINTS" id="PR00701">
    <property type="entry name" value="60KDINNERMP"/>
</dbReference>
<evidence type="ECO:0000256" key="7">
    <source>
        <dbReference type="ARBA" id="ARBA00022989"/>
    </source>
</evidence>
<dbReference type="EMBL" id="AKKV01000023">
    <property type="protein sequence ID" value="EIT86124.1"/>
    <property type="molecule type" value="Genomic_DNA"/>
</dbReference>
<protein>
    <recommendedName>
        <fullName evidence="12">Membrane protein insertase YidC</fullName>
    </recommendedName>
    <alternativeName>
        <fullName evidence="12">Foldase YidC</fullName>
    </alternativeName>
    <alternativeName>
        <fullName evidence="12">Membrane integrase YidC</fullName>
    </alternativeName>
    <alternativeName>
        <fullName evidence="12">Membrane protein YidC</fullName>
    </alternativeName>
</protein>
<dbReference type="OrthoDB" id="9780552at2"/>
<dbReference type="PROSITE" id="PS51257">
    <property type="entry name" value="PROKAR_LIPOPROTEIN"/>
    <property type="match status" value="1"/>
</dbReference>
<keyword evidence="5 12" id="KW-0732">Signal</keyword>
<dbReference type="InterPro" id="IPR047196">
    <property type="entry name" value="YidC_ALB_C"/>
</dbReference>
<dbReference type="InterPro" id="IPR023060">
    <property type="entry name" value="YidC/YidC1/YidC2_Firmicutes"/>
</dbReference>
<keyword evidence="4 12" id="KW-0812">Transmembrane</keyword>
<evidence type="ECO:0000256" key="10">
    <source>
        <dbReference type="ARBA" id="ARBA00023186"/>
    </source>
</evidence>
<keyword evidence="3 12" id="KW-1003">Cell membrane</keyword>
<gene>
    <name evidence="12" type="primary">yidC</name>
    <name evidence="14" type="ORF">A374_07381</name>
</gene>
<feature type="transmembrane region" description="Helical" evidence="12">
    <location>
        <begin position="167"/>
        <end position="190"/>
    </location>
</feature>
<dbReference type="PATRIC" id="fig|1196324.3.peg.1511"/>
<keyword evidence="8 12" id="KW-0472">Membrane</keyword>
<dbReference type="GO" id="GO:0032977">
    <property type="term" value="F:membrane insertase activity"/>
    <property type="evidence" value="ECO:0007669"/>
    <property type="project" value="InterPro"/>
</dbReference>
<evidence type="ECO:0000313" key="14">
    <source>
        <dbReference type="EMBL" id="EIT86124.1"/>
    </source>
</evidence>
<keyword evidence="10 12" id="KW-0143">Chaperone</keyword>
<feature type="transmembrane region" description="Helical" evidence="12">
    <location>
        <begin position="63"/>
        <end position="85"/>
    </location>
</feature>
<organism evidence="14 15">
    <name type="scientific">Fictibacillus macauensis ZFHKF-1</name>
    <dbReference type="NCBI Taxonomy" id="1196324"/>
    <lineage>
        <taxon>Bacteria</taxon>
        <taxon>Bacillati</taxon>
        <taxon>Bacillota</taxon>
        <taxon>Bacilli</taxon>
        <taxon>Bacillales</taxon>
        <taxon>Fictibacillaceae</taxon>
        <taxon>Fictibacillus</taxon>
    </lineage>
</organism>